<accession>A0A086JJF7</accession>
<proteinExistence type="predicted"/>
<dbReference type="EMBL" id="AHZU02001442">
    <property type="protein sequence ID" value="KFG32275.1"/>
    <property type="molecule type" value="Genomic_DNA"/>
</dbReference>
<dbReference type="AlphaFoldDB" id="A0A086JJF7"/>
<dbReference type="VEuPathDB" id="ToxoDB:TGDOM2_400940"/>
<organism evidence="2 3">
    <name type="scientific">Toxoplasma gondii GAB2-2007-GAL-DOM2</name>
    <dbReference type="NCBI Taxonomy" id="1130820"/>
    <lineage>
        <taxon>Eukaryota</taxon>
        <taxon>Sar</taxon>
        <taxon>Alveolata</taxon>
        <taxon>Apicomplexa</taxon>
        <taxon>Conoidasida</taxon>
        <taxon>Coccidia</taxon>
        <taxon>Eucoccidiorida</taxon>
        <taxon>Eimeriorina</taxon>
        <taxon>Sarcocystidae</taxon>
        <taxon>Toxoplasma</taxon>
    </lineage>
</organism>
<evidence type="ECO:0000256" key="1">
    <source>
        <dbReference type="SAM" id="MobiDB-lite"/>
    </source>
</evidence>
<name>A0A086JJF7_TOXGO</name>
<feature type="region of interest" description="Disordered" evidence="1">
    <location>
        <begin position="23"/>
        <end position="116"/>
    </location>
</feature>
<reference evidence="2 3" key="1">
    <citation type="submission" date="2014-02" db="EMBL/GenBank/DDBJ databases">
        <authorList>
            <person name="Sibley D."/>
            <person name="Venepally P."/>
            <person name="Karamycheva S."/>
            <person name="Hadjithomas M."/>
            <person name="Khan A."/>
            <person name="Brunk B."/>
            <person name="Roos D."/>
            <person name="Caler E."/>
            <person name="Lorenzi H."/>
        </authorList>
    </citation>
    <scope>NUCLEOTIDE SEQUENCE [LARGE SCALE GENOMIC DNA]</scope>
    <source>
        <strain evidence="2 3">GAB2-2007-GAL-DOM2</strain>
    </source>
</reference>
<feature type="compositionally biased region" description="Acidic residues" evidence="1">
    <location>
        <begin position="88"/>
        <end position="97"/>
    </location>
</feature>
<comment type="caution">
    <text evidence="2">The sequence shown here is derived from an EMBL/GenBank/DDBJ whole genome shotgun (WGS) entry which is preliminary data.</text>
</comment>
<evidence type="ECO:0000313" key="3">
    <source>
        <dbReference type="Proteomes" id="UP000028837"/>
    </source>
</evidence>
<feature type="compositionally biased region" description="Basic and acidic residues" evidence="1">
    <location>
        <begin position="98"/>
        <end position="111"/>
    </location>
</feature>
<evidence type="ECO:0000313" key="2">
    <source>
        <dbReference type="EMBL" id="KFG32275.1"/>
    </source>
</evidence>
<gene>
    <name evidence="2" type="ORF">TGDOM2_400940</name>
</gene>
<dbReference type="Proteomes" id="UP000028837">
    <property type="component" value="Unassembled WGS sequence"/>
</dbReference>
<feature type="compositionally biased region" description="Low complexity" evidence="1">
    <location>
        <begin position="25"/>
        <end position="36"/>
    </location>
</feature>
<protein>
    <submittedName>
        <fullName evidence="2">Uncharacterized protein</fullName>
    </submittedName>
</protein>
<feature type="compositionally biased region" description="Basic and acidic residues" evidence="1">
    <location>
        <begin position="77"/>
        <end position="87"/>
    </location>
</feature>
<sequence>MEVSVPVQPMHIANSKLNLCPLPRASASPAGGAHAFAEAERRREKKSKTNGWAQKQLGRAGKTNTRRNQKPEVTQRTNEKRKVRSEAEEANELEMEEQQEKAETWKTRDGKPSGGALLRCICSYLERE</sequence>